<reference evidence="2" key="1">
    <citation type="submission" date="2022-11" db="EMBL/GenBank/DDBJ databases">
        <authorList>
            <person name="Petersen C."/>
        </authorList>
    </citation>
    <scope>NUCLEOTIDE SEQUENCE</scope>
    <source>
        <strain evidence="2">IBT 30069</strain>
    </source>
</reference>
<dbReference type="Proteomes" id="UP001149165">
    <property type="component" value="Unassembled WGS sequence"/>
</dbReference>
<feature type="compositionally biased region" description="Acidic residues" evidence="1">
    <location>
        <begin position="260"/>
        <end position="277"/>
    </location>
</feature>
<feature type="region of interest" description="Disordered" evidence="1">
    <location>
        <begin position="190"/>
        <end position="304"/>
    </location>
</feature>
<dbReference type="AlphaFoldDB" id="A0A9W9G8H1"/>
<reference evidence="2" key="2">
    <citation type="journal article" date="2023" name="IMA Fungus">
        <title>Comparative genomic study of the Penicillium genus elucidates a diverse pangenome and 15 lateral gene transfer events.</title>
        <authorList>
            <person name="Petersen C."/>
            <person name="Sorensen T."/>
            <person name="Nielsen M.R."/>
            <person name="Sondergaard T.E."/>
            <person name="Sorensen J.L."/>
            <person name="Fitzpatrick D.A."/>
            <person name="Frisvad J.C."/>
            <person name="Nielsen K.L."/>
        </authorList>
    </citation>
    <scope>NUCLEOTIDE SEQUENCE</scope>
    <source>
        <strain evidence="2">IBT 30069</strain>
    </source>
</reference>
<evidence type="ECO:0000313" key="3">
    <source>
        <dbReference type="Proteomes" id="UP001149165"/>
    </source>
</evidence>
<evidence type="ECO:0000313" key="2">
    <source>
        <dbReference type="EMBL" id="KAJ5113937.1"/>
    </source>
</evidence>
<keyword evidence="3" id="KW-1185">Reference proteome</keyword>
<sequence>MSSVFDERACDIVNSILNTKIPSPIRGLMQGVLSSHNGTFRTYLPSHELHGSNWCDVRPLTSVSGTLLQLKWFVQLAHQVHVHAHLSIEMCIQRCLQSPLGQQKHPENFETPSWTEEQRSLIGFWRLIFLNQLRINGQKRSLKWTAQVMYSLNDGGLNYNHPFTHTIQTLMALDYITGFFLLSQEEKQNVSSNPLNLPPIPKDREFGFDCQSPPSWQSVNQRPSQISSPRAQGAAFFGPSSNSSEDASDLDEYDYMQSDDNGEDESSDKEDEEDDDGNERTLTGAFSCILRDTSDSDSDRNDREYEYPNKLQVLRYPIIPWKTRPIRDYGPMAKRVDESLDLGREPLGLQFYRSMAENQEGGPGKYMSPFAYIRYGFGLWEEQRFIELGLWSNDLIEDMHEYYKTWFQFLSPDDMVFHRKFRYATDEDYL</sequence>
<protein>
    <submittedName>
        <fullName evidence="2">Uncharacterized protein</fullName>
    </submittedName>
</protein>
<feature type="compositionally biased region" description="Polar residues" evidence="1">
    <location>
        <begin position="212"/>
        <end position="230"/>
    </location>
</feature>
<feature type="compositionally biased region" description="Basic and acidic residues" evidence="1">
    <location>
        <begin position="292"/>
        <end position="304"/>
    </location>
</feature>
<accession>A0A9W9G8H1</accession>
<comment type="caution">
    <text evidence="2">The sequence shown here is derived from an EMBL/GenBank/DDBJ whole genome shotgun (WGS) entry which is preliminary data.</text>
</comment>
<dbReference type="OrthoDB" id="4358152at2759"/>
<proteinExistence type="predicted"/>
<gene>
    <name evidence="2" type="ORF">N7456_002471</name>
</gene>
<organism evidence="2 3">
    <name type="scientific">Penicillium angulare</name>
    <dbReference type="NCBI Taxonomy" id="116970"/>
    <lineage>
        <taxon>Eukaryota</taxon>
        <taxon>Fungi</taxon>
        <taxon>Dikarya</taxon>
        <taxon>Ascomycota</taxon>
        <taxon>Pezizomycotina</taxon>
        <taxon>Eurotiomycetes</taxon>
        <taxon>Eurotiomycetidae</taxon>
        <taxon>Eurotiales</taxon>
        <taxon>Aspergillaceae</taxon>
        <taxon>Penicillium</taxon>
    </lineage>
</organism>
<evidence type="ECO:0000256" key="1">
    <source>
        <dbReference type="SAM" id="MobiDB-lite"/>
    </source>
</evidence>
<name>A0A9W9G8H1_9EURO</name>
<dbReference type="EMBL" id="JAPQKH010000002">
    <property type="protein sequence ID" value="KAJ5113937.1"/>
    <property type="molecule type" value="Genomic_DNA"/>
</dbReference>